<keyword evidence="2" id="KW-1185">Reference proteome</keyword>
<gene>
    <name evidence="1" type="ORF">GCM10022403_033670</name>
</gene>
<reference evidence="2" key="1">
    <citation type="journal article" date="2019" name="Int. J. Syst. Evol. Microbiol.">
        <title>The Global Catalogue of Microorganisms (GCM) 10K type strain sequencing project: providing services to taxonomists for standard genome sequencing and annotation.</title>
        <authorList>
            <consortium name="The Broad Institute Genomics Platform"/>
            <consortium name="The Broad Institute Genome Sequencing Center for Infectious Disease"/>
            <person name="Wu L."/>
            <person name="Ma J."/>
        </authorList>
    </citation>
    <scope>NUCLEOTIDE SEQUENCE [LARGE SCALE GENOMIC DNA]</scope>
    <source>
        <strain evidence="2">JCM 17138</strain>
    </source>
</reference>
<evidence type="ECO:0008006" key="3">
    <source>
        <dbReference type="Google" id="ProtNLM"/>
    </source>
</evidence>
<evidence type="ECO:0000313" key="1">
    <source>
        <dbReference type="EMBL" id="GAA3797009.1"/>
    </source>
</evidence>
<sequence>MGTLYDNHGGDCGSYRFGSIYDTAGKKVGYVDDAGRVYDDRGNKKGYVDQHGRVENDWGYGAGSVNGRTIYSKDGFEVGEQSEGAAFYDMYEPYVIREGHRAGAGYLLLLRAA</sequence>
<dbReference type="RefSeq" id="WP_275780227.1">
    <property type="nucleotide sequence ID" value="NZ_JARHTP010000024.1"/>
</dbReference>
<evidence type="ECO:0000313" key="2">
    <source>
        <dbReference type="Proteomes" id="UP001501009"/>
    </source>
</evidence>
<organism evidence="1 2">
    <name type="scientific">Streptomyces coacervatus</name>
    <dbReference type="NCBI Taxonomy" id="647381"/>
    <lineage>
        <taxon>Bacteria</taxon>
        <taxon>Bacillati</taxon>
        <taxon>Actinomycetota</taxon>
        <taxon>Actinomycetes</taxon>
        <taxon>Kitasatosporales</taxon>
        <taxon>Streptomycetaceae</taxon>
        <taxon>Streptomyces</taxon>
    </lineage>
</organism>
<name>A0ABP7HQH0_9ACTN</name>
<accession>A0ABP7HQH0</accession>
<proteinExistence type="predicted"/>
<dbReference type="Proteomes" id="UP001501009">
    <property type="component" value="Unassembled WGS sequence"/>
</dbReference>
<dbReference type="EMBL" id="BAABDE010000016">
    <property type="protein sequence ID" value="GAA3797009.1"/>
    <property type="molecule type" value="Genomic_DNA"/>
</dbReference>
<protein>
    <recommendedName>
        <fullName evidence="3">WG repeat-containing protein</fullName>
    </recommendedName>
</protein>
<comment type="caution">
    <text evidence="1">The sequence shown here is derived from an EMBL/GenBank/DDBJ whole genome shotgun (WGS) entry which is preliminary data.</text>
</comment>